<dbReference type="EC" id="2.3.-.-" evidence="2"/>
<dbReference type="PROSITE" id="PS51186">
    <property type="entry name" value="GNAT"/>
    <property type="match status" value="1"/>
</dbReference>
<feature type="domain" description="N-acetyltransferase" evidence="1">
    <location>
        <begin position="22"/>
        <end position="180"/>
    </location>
</feature>
<evidence type="ECO:0000313" key="3">
    <source>
        <dbReference type="Proteomes" id="UP001596456"/>
    </source>
</evidence>
<accession>A0ABW2KUK1</accession>
<sequence length="181" mass="20045">MVAGPAGPLAAKEPAVFHSARLEFRPQGPDDAGAFAALLGGDRDAIMMTASMPWPCTEEAMRRWIVDRGTASPYFTIRRREDGAVLGSIGWKDEKPVAVIGYWIGIPFRGQGYVQEAVAFALDLLRDRGYREVVGNTFAENHVSRRVLERMGFAYVGDYVADLPGRCAQRPSCRYVYRLAD</sequence>
<organism evidence="2 3">
    <name type="scientific">Rhodocista pekingensis</name>
    <dbReference type="NCBI Taxonomy" id="201185"/>
    <lineage>
        <taxon>Bacteria</taxon>
        <taxon>Pseudomonadati</taxon>
        <taxon>Pseudomonadota</taxon>
        <taxon>Alphaproteobacteria</taxon>
        <taxon>Rhodospirillales</taxon>
        <taxon>Azospirillaceae</taxon>
        <taxon>Rhodocista</taxon>
    </lineage>
</organism>
<dbReference type="RefSeq" id="WP_377357593.1">
    <property type="nucleotide sequence ID" value="NZ_JBHTCM010000007.1"/>
</dbReference>
<dbReference type="GO" id="GO:0016746">
    <property type="term" value="F:acyltransferase activity"/>
    <property type="evidence" value="ECO:0007669"/>
    <property type="project" value="UniProtKB-KW"/>
</dbReference>
<dbReference type="Proteomes" id="UP001596456">
    <property type="component" value="Unassembled WGS sequence"/>
</dbReference>
<keyword evidence="2" id="KW-0012">Acyltransferase</keyword>
<dbReference type="InterPro" id="IPR016181">
    <property type="entry name" value="Acyl_CoA_acyltransferase"/>
</dbReference>
<keyword evidence="2" id="KW-0808">Transferase</keyword>
<protein>
    <submittedName>
        <fullName evidence="2">GNAT family N-acetyltransferase</fullName>
        <ecNumber evidence="2">2.3.-.-</ecNumber>
    </submittedName>
</protein>
<dbReference type="InterPro" id="IPR051531">
    <property type="entry name" value="N-acetyltransferase"/>
</dbReference>
<name>A0ABW2KUK1_9PROT</name>
<dbReference type="InterPro" id="IPR000182">
    <property type="entry name" value="GNAT_dom"/>
</dbReference>
<evidence type="ECO:0000259" key="1">
    <source>
        <dbReference type="PROSITE" id="PS51186"/>
    </source>
</evidence>
<dbReference type="EMBL" id="JBHTCM010000007">
    <property type="protein sequence ID" value="MFC7332871.1"/>
    <property type="molecule type" value="Genomic_DNA"/>
</dbReference>
<reference evidence="3" key="1">
    <citation type="journal article" date="2019" name="Int. J. Syst. Evol. Microbiol.">
        <title>The Global Catalogue of Microorganisms (GCM) 10K type strain sequencing project: providing services to taxonomists for standard genome sequencing and annotation.</title>
        <authorList>
            <consortium name="The Broad Institute Genomics Platform"/>
            <consortium name="The Broad Institute Genome Sequencing Center for Infectious Disease"/>
            <person name="Wu L."/>
            <person name="Ma J."/>
        </authorList>
    </citation>
    <scope>NUCLEOTIDE SEQUENCE [LARGE SCALE GENOMIC DNA]</scope>
    <source>
        <strain evidence="3">CGMCC 1.16275</strain>
    </source>
</reference>
<dbReference type="Gene3D" id="3.40.630.30">
    <property type="match status" value="1"/>
</dbReference>
<gene>
    <name evidence="2" type="ORF">ACFQPS_06820</name>
</gene>
<dbReference type="SUPFAM" id="SSF55729">
    <property type="entry name" value="Acyl-CoA N-acyltransferases (Nat)"/>
    <property type="match status" value="1"/>
</dbReference>
<evidence type="ECO:0000313" key="2">
    <source>
        <dbReference type="EMBL" id="MFC7332871.1"/>
    </source>
</evidence>
<dbReference type="PANTHER" id="PTHR43792">
    <property type="entry name" value="GNAT FAMILY, PUTATIVE (AFU_ORTHOLOGUE AFUA_3G00765)-RELATED-RELATED"/>
    <property type="match status" value="1"/>
</dbReference>
<dbReference type="Pfam" id="PF13302">
    <property type="entry name" value="Acetyltransf_3"/>
    <property type="match status" value="1"/>
</dbReference>
<keyword evidence="3" id="KW-1185">Reference proteome</keyword>
<proteinExistence type="predicted"/>
<comment type="caution">
    <text evidence="2">The sequence shown here is derived from an EMBL/GenBank/DDBJ whole genome shotgun (WGS) entry which is preliminary data.</text>
</comment>